<keyword evidence="1" id="KW-0812">Transmembrane</keyword>
<dbReference type="Proteomes" id="UP000593571">
    <property type="component" value="Unassembled WGS sequence"/>
</dbReference>
<gene>
    <name evidence="2" type="ORF">HJG63_010596</name>
</gene>
<evidence type="ECO:0000256" key="1">
    <source>
        <dbReference type="SAM" id="Phobius"/>
    </source>
</evidence>
<feature type="transmembrane region" description="Helical" evidence="1">
    <location>
        <begin position="57"/>
        <end position="82"/>
    </location>
</feature>
<sequence length="161" mass="18739">MAVSVFLVTQAKIYFLSSFDIPHQSVNTVRFTFTILYIENLNTSHHLPFYFLHPSSIIFYILTCIILMTSQLDPLLSFPLYICSQHRDWRDLFKLQIRASQKLEIFTIGKCILKTVLNPQWNITQSHLLEELLFEKPRRPFQTGLTFHLPLLMADGAYGSA</sequence>
<name>A0A7J8IMK5_ROUAE</name>
<evidence type="ECO:0000313" key="2">
    <source>
        <dbReference type="EMBL" id="KAF6485379.1"/>
    </source>
</evidence>
<evidence type="ECO:0000313" key="3">
    <source>
        <dbReference type="Proteomes" id="UP000593571"/>
    </source>
</evidence>
<organism evidence="2 3">
    <name type="scientific">Rousettus aegyptiacus</name>
    <name type="common">Egyptian fruit bat</name>
    <name type="synonym">Pteropus aegyptiacus</name>
    <dbReference type="NCBI Taxonomy" id="9407"/>
    <lineage>
        <taxon>Eukaryota</taxon>
        <taxon>Metazoa</taxon>
        <taxon>Chordata</taxon>
        <taxon>Craniata</taxon>
        <taxon>Vertebrata</taxon>
        <taxon>Euteleostomi</taxon>
        <taxon>Mammalia</taxon>
        <taxon>Eutheria</taxon>
        <taxon>Laurasiatheria</taxon>
        <taxon>Chiroptera</taxon>
        <taxon>Yinpterochiroptera</taxon>
        <taxon>Pteropodoidea</taxon>
        <taxon>Pteropodidae</taxon>
        <taxon>Rousettinae</taxon>
        <taxon>Rousettus</taxon>
    </lineage>
</organism>
<comment type="caution">
    <text evidence="2">The sequence shown here is derived from an EMBL/GenBank/DDBJ whole genome shotgun (WGS) entry which is preliminary data.</text>
</comment>
<keyword evidence="1" id="KW-0472">Membrane</keyword>
<accession>A0A7J8IMK5</accession>
<dbReference type="EMBL" id="JACASE010000003">
    <property type="protein sequence ID" value="KAF6485379.1"/>
    <property type="molecule type" value="Genomic_DNA"/>
</dbReference>
<keyword evidence="3" id="KW-1185">Reference proteome</keyword>
<keyword evidence="1" id="KW-1133">Transmembrane helix</keyword>
<reference evidence="2 3" key="1">
    <citation type="journal article" date="2020" name="Nature">
        <title>Six reference-quality genomes reveal evolution of bat adaptations.</title>
        <authorList>
            <person name="Jebb D."/>
            <person name="Huang Z."/>
            <person name="Pippel M."/>
            <person name="Hughes G.M."/>
            <person name="Lavrichenko K."/>
            <person name="Devanna P."/>
            <person name="Winkler S."/>
            <person name="Jermiin L.S."/>
            <person name="Skirmuntt E.C."/>
            <person name="Katzourakis A."/>
            <person name="Burkitt-Gray L."/>
            <person name="Ray D.A."/>
            <person name="Sullivan K.A.M."/>
            <person name="Roscito J.G."/>
            <person name="Kirilenko B.M."/>
            <person name="Davalos L.M."/>
            <person name="Corthals A.P."/>
            <person name="Power M.L."/>
            <person name="Jones G."/>
            <person name="Ransome R.D."/>
            <person name="Dechmann D.K.N."/>
            <person name="Locatelli A.G."/>
            <person name="Puechmaille S.J."/>
            <person name="Fedrigo O."/>
            <person name="Jarvis E.D."/>
            <person name="Hiller M."/>
            <person name="Vernes S.C."/>
            <person name="Myers E.W."/>
            <person name="Teeling E.C."/>
        </authorList>
    </citation>
    <scope>NUCLEOTIDE SEQUENCE [LARGE SCALE GENOMIC DNA]</scope>
    <source>
        <strain evidence="2">MRouAeg1</strain>
        <tissue evidence="2">Muscle</tissue>
    </source>
</reference>
<proteinExistence type="predicted"/>
<dbReference type="AlphaFoldDB" id="A0A7J8IMK5"/>
<protein>
    <submittedName>
        <fullName evidence="2">Uncharacterized protein</fullName>
    </submittedName>
</protein>